<dbReference type="InterPro" id="IPR036390">
    <property type="entry name" value="WH_DNA-bd_sf"/>
</dbReference>
<protein>
    <submittedName>
        <fullName evidence="6">LysR family transcriptional regulator</fullName>
    </submittedName>
</protein>
<name>A0ABU4VJM5_9ACTN</name>
<sequence length="292" mass="29473">MDLRALEHFVAVVDHGSITRAALAQHLTQPALSQHVRRLEAQLGVVLLRRTPAGVEPTPAGVELVAHARGLLAGERELRGAMDGHAAALRGLVRVAWTAGDDDGLADALAAFATAHPGVRLTASALRTVELDDALRRGAVDLAVRGGSADEPSPADATTLREIPLGLLVASNDPLAADAAGVEVAALAGRPFVLAEEGSGRRAAALATCEAAGFGPLPRFVAGDPTAVERLVAAGLAVALVPAVPPATAGVVLRTVVPAPATFAVRLVRAAPVSPAAARLADWLVAALGGPA</sequence>
<dbReference type="Proteomes" id="UP001277761">
    <property type="component" value="Unassembled WGS sequence"/>
</dbReference>
<dbReference type="PROSITE" id="PS50931">
    <property type="entry name" value="HTH_LYSR"/>
    <property type="match status" value="1"/>
</dbReference>
<comment type="similarity">
    <text evidence="1">Belongs to the LysR transcriptional regulatory family.</text>
</comment>
<gene>
    <name evidence="6" type="ORF">SK069_10565</name>
</gene>
<dbReference type="PANTHER" id="PTHR30346:SF29">
    <property type="entry name" value="LYSR SUBSTRATE-BINDING"/>
    <property type="match status" value="1"/>
</dbReference>
<comment type="caution">
    <text evidence="6">The sequence shown here is derived from an EMBL/GenBank/DDBJ whole genome shotgun (WGS) entry which is preliminary data.</text>
</comment>
<evidence type="ECO:0000313" key="6">
    <source>
        <dbReference type="EMBL" id="MDX8152037.1"/>
    </source>
</evidence>
<dbReference type="RefSeq" id="WP_319954192.1">
    <property type="nucleotide sequence ID" value="NZ_JAXAVX010000004.1"/>
</dbReference>
<proteinExistence type="inferred from homology"/>
<keyword evidence="2" id="KW-0805">Transcription regulation</keyword>
<evidence type="ECO:0000256" key="1">
    <source>
        <dbReference type="ARBA" id="ARBA00009437"/>
    </source>
</evidence>
<dbReference type="InterPro" id="IPR005119">
    <property type="entry name" value="LysR_subst-bd"/>
</dbReference>
<dbReference type="EMBL" id="JAXAVX010000004">
    <property type="protein sequence ID" value="MDX8152037.1"/>
    <property type="molecule type" value="Genomic_DNA"/>
</dbReference>
<dbReference type="Gene3D" id="3.40.190.290">
    <property type="match status" value="1"/>
</dbReference>
<feature type="domain" description="HTH lysR-type" evidence="5">
    <location>
        <begin position="1"/>
        <end position="58"/>
    </location>
</feature>
<dbReference type="PRINTS" id="PR00039">
    <property type="entry name" value="HTHLYSR"/>
</dbReference>
<evidence type="ECO:0000313" key="7">
    <source>
        <dbReference type="Proteomes" id="UP001277761"/>
    </source>
</evidence>
<evidence type="ECO:0000256" key="2">
    <source>
        <dbReference type="ARBA" id="ARBA00023015"/>
    </source>
</evidence>
<organism evidence="6 7">
    <name type="scientific">Patulibacter brassicae</name>
    <dbReference type="NCBI Taxonomy" id="1705717"/>
    <lineage>
        <taxon>Bacteria</taxon>
        <taxon>Bacillati</taxon>
        <taxon>Actinomycetota</taxon>
        <taxon>Thermoleophilia</taxon>
        <taxon>Solirubrobacterales</taxon>
        <taxon>Patulibacteraceae</taxon>
        <taxon>Patulibacter</taxon>
    </lineage>
</organism>
<keyword evidence="7" id="KW-1185">Reference proteome</keyword>
<dbReference type="Pfam" id="PF00126">
    <property type="entry name" value="HTH_1"/>
    <property type="match status" value="1"/>
</dbReference>
<dbReference type="PANTHER" id="PTHR30346">
    <property type="entry name" value="TRANSCRIPTIONAL DUAL REGULATOR HCAR-RELATED"/>
    <property type="match status" value="1"/>
</dbReference>
<dbReference type="SUPFAM" id="SSF46785">
    <property type="entry name" value="Winged helix' DNA-binding domain"/>
    <property type="match status" value="1"/>
</dbReference>
<dbReference type="CDD" id="cd05466">
    <property type="entry name" value="PBP2_LTTR_substrate"/>
    <property type="match status" value="1"/>
</dbReference>
<dbReference type="SUPFAM" id="SSF53850">
    <property type="entry name" value="Periplasmic binding protein-like II"/>
    <property type="match status" value="1"/>
</dbReference>
<dbReference type="Gene3D" id="1.10.10.10">
    <property type="entry name" value="Winged helix-like DNA-binding domain superfamily/Winged helix DNA-binding domain"/>
    <property type="match status" value="1"/>
</dbReference>
<dbReference type="InterPro" id="IPR036388">
    <property type="entry name" value="WH-like_DNA-bd_sf"/>
</dbReference>
<keyword evidence="4" id="KW-0804">Transcription</keyword>
<evidence type="ECO:0000259" key="5">
    <source>
        <dbReference type="PROSITE" id="PS50931"/>
    </source>
</evidence>
<evidence type="ECO:0000256" key="3">
    <source>
        <dbReference type="ARBA" id="ARBA00023125"/>
    </source>
</evidence>
<dbReference type="InterPro" id="IPR000847">
    <property type="entry name" value="LysR_HTH_N"/>
</dbReference>
<accession>A0ABU4VJM5</accession>
<dbReference type="Pfam" id="PF03466">
    <property type="entry name" value="LysR_substrate"/>
    <property type="match status" value="1"/>
</dbReference>
<reference evidence="6 7" key="1">
    <citation type="submission" date="2023-11" db="EMBL/GenBank/DDBJ databases">
        <authorList>
            <person name="Xu M."/>
            <person name="Jiang T."/>
        </authorList>
    </citation>
    <scope>NUCLEOTIDE SEQUENCE [LARGE SCALE GENOMIC DNA]</scope>
    <source>
        <strain evidence="6 7">SD</strain>
    </source>
</reference>
<keyword evidence="3" id="KW-0238">DNA-binding</keyword>
<evidence type="ECO:0000256" key="4">
    <source>
        <dbReference type="ARBA" id="ARBA00023163"/>
    </source>
</evidence>